<reference evidence="2 3" key="1">
    <citation type="submission" date="2024-01" db="EMBL/GenBank/DDBJ databases">
        <title>The genomes of 5 underutilized Papilionoideae crops provide insights into root nodulation and disease resistanc.</title>
        <authorList>
            <person name="Yuan L."/>
        </authorList>
    </citation>
    <scope>NUCLEOTIDE SEQUENCE [LARGE SCALE GENOMIC DNA]</scope>
    <source>
        <strain evidence="2">ZHUSHIDOU_FW_LH</strain>
        <tissue evidence="2">Leaf</tissue>
    </source>
</reference>
<protein>
    <submittedName>
        <fullName evidence="2">Uncharacterized protein</fullName>
    </submittedName>
</protein>
<evidence type="ECO:0000313" key="3">
    <source>
        <dbReference type="Proteomes" id="UP001372338"/>
    </source>
</evidence>
<sequence>MGLEIFEEFGPITPIKTVATTVPRTTFNHHSKESLDLDTSTKEVKVEEDKEEEEEECYTPTSPSQTLKTPLVCPPPPKKQRVAVARRSSSSNYNVIAPSQMFFQVPRDLASVFLLHHHKSNIKKISLFATSYS</sequence>
<dbReference type="AlphaFoldDB" id="A0AAN9J491"/>
<evidence type="ECO:0000256" key="1">
    <source>
        <dbReference type="SAM" id="MobiDB-lite"/>
    </source>
</evidence>
<gene>
    <name evidence="2" type="ORF">RIF29_07327</name>
</gene>
<proteinExistence type="predicted"/>
<dbReference type="InterPro" id="IPR053115">
    <property type="entry name" value="CDK_inhibitor"/>
</dbReference>
<feature type="compositionally biased region" description="Polar residues" evidence="1">
    <location>
        <begin position="59"/>
        <end position="68"/>
    </location>
</feature>
<accession>A0AAN9J491</accession>
<evidence type="ECO:0000313" key="2">
    <source>
        <dbReference type="EMBL" id="KAK7291848.1"/>
    </source>
</evidence>
<feature type="region of interest" description="Disordered" evidence="1">
    <location>
        <begin position="28"/>
        <end position="78"/>
    </location>
</feature>
<dbReference type="PANTHER" id="PTHR35162">
    <property type="entry name" value="OS08G0516600 PROTEIN"/>
    <property type="match status" value="1"/>
</dbReference>
<feature type="compositionally biased region" description="Basic and acidic residues" evidence="1">
    <location>
        <begin position="30"/>
        <end position="48"/>
    </location>
</feature>
<keyword evidence="3" id="KW-1185">Reference proteome</keyword>
<comment type="caution">
    <text evidence="2">The sequence shown here is derived from an EMBL/GenBank/DDBJ whole genome shotgun (WGS) entry which is preliminary data.</text>
</comment>
<dbReference type="EMBL" id="JAYWIO010000001">
    <property type="protein sequence ID" value="KAK7291848.1"/>
    <property type="molecule type" value="Genomic_DNA"/>
</dbReference>
<name>A0AAN9J491_CROPI</name>
<dbReference type="Proteomes" id="UP001372338">
    <property type="component" value="Unassembled WGS sequence"/>
</dbReference>
<dbReference type="PANTHER" id="PTHR35162:SF2">
    <property type="entry name" value="OS08G0516600 PROTEIN"/>
    <property type="match status" value="1"/>
</dbReference>
<organism evidence="2 3">
    <name type="scientific">Crotalaria pallida</name>
    <name type="common">Smooth rattlebox</name>
    <name type="synonym">Crotalaria striata</name>
    <dbReference type="NCBI Taxonomy" id="3830"/>
    <lineage>
        <taxon>Eukaryota</taxon>
        <taxon>Viridiplantae</taxon>
        <taxon>Streptophyta</taxon>
        <taxon>Embryophyta</taxon>
        <taxon>Tracheophyta</taxon>
        <taxon>Spermatophyta</taxon>
        <taxon>Magnoliopsida</taxon>
        <taxon>eudicotyledons</taxon>
        <taxon>Gunneridae</taxon>
        <taxon>Pentapetalae</taxon>
        <taxon>rosids</taxon>
        <taxon>fabids</taxon>
        <taxon>Fabales</taxon>
        <taxon>Fabaceae</taxon>
        <taxon>Papilionoideae</taxon>
        <taxon>50 kb inversion clade</taxon>
        <taxon>genistoids sensu lato</taxon>
        <taxon>core genistoids</taxon>
        <taxon>Crotalarieae</taxon>
        <taxon>Crotalaria</taxon>
    </lineage>
</organism>